<dbReference type="PATRIC" id="fig|106634.4.peg.786"/>
<keyword evidence="4" id="KW-1133">Transmembrane helix</keyword>
<evidence type="ECO:0000256" key="3">
    <source>
        <dbReference type="ARBA" id="ARBA00022692"/>
    </source>
</evidence>
<reference evidence="6 7" key="1">
    <citation type="submission" date="2015-04" db="EMBL/GenBank/DDBJ databases">
        <title>Complete Sequence for the Genome of the Thioalkalivibrio versutus D301.</title>
        <authorList>
            <person name="Mu T."/>
            <person name="Zhou J."/>
            <person name="Xu X."/>
        </authorList>
    </citation>
    <scope>NUCLEOTIDE SEQUENCE [LARGE SCALE GENOMIC DNA]</scope>
    <source>
        <strain evidence="6 7">D301</strain>
    </source>
</reference>
<dbReference type="RefSeq" id="WP_018176437.1">
    <property type="nucleotide sequence ID" value="NZ_CP011367.1"/>
</dbReference>
<accession>A0A0G3G021</accession>
<evidence type="ECO:0000256" key="2">
    <source>
        <dbReference type="ARBA" id="ARBA00022475"/>
    </source>
</evidence>
<dbReference type="OrthoDB" id="9342687at2"/>
<dbReference type="InterPro" id="IPR023845">
    <property type="entry name" value="DUF3817_TM"/>
</dbReference>
<dbReference type="KEGG" id="tvr:TVD_03865"/>
<dbReference type="NCBIfam" id="TIGR03954">
    <property type="entry name" value="integ_memb_HG"/>
    <property type="match status" value="1"/>
</dbReference>
<dbReference type="GO" id="GO:0005886">
    <property type="term" value="C:plasma membrane"/>
    <property type="evidence" value="ECO:0007669"/>
    <property type="project" value="UniProtKB-SubCell"/>
</dbReference>
<dbReference type="EMBL" id="CP011367">
    <property type="protein sequence ID" value="AKJ94558.1"/>
    <property type="molecule type" value="Genomic_DNA"/>
</dbReference>
<keyword evidence="5" id="KW-0472">Membrane</keyword>
<evidence type="ECO:0000256" key="4">
    <source>
        <dbReference type="ARBA" id="ARBA00022989"/>
    </source>
</evidence>
<evidence type="ECO:0000256" key="1">
    <source>
        <dbReference type="ARBA" id="ARBA00004651"/>
    </source>
</evidence>
<evidence type="ECO:0000256" key="5">
    <source>
        <dbReference type="ARBA" id="ARBA00023136"/>
    </source>
</evidence>
<gene>
    <name evidence="6" type="ORF">TVD_03865</name>
</gene>
<dbReference type="Pfam" id="PF12823">
    <property type="entry name" value="DUF3817"/>
    <property type="match status" value="1"/>
</dbReference>
<organism evidence="6 7">
    <name type="scientific">Thioalkalivibrio versutus</name>
    <dbReference type="NCBI Taxonomy" id="106634"/>
    <lineage>
        <taxon>Bacteria</taxon>
        <taxon>Pseudomonadati</taxon>
        <taxon>Pseudomonadota</taxon>
        <taxon>Gammaproteobacteria</taxon>
        <taxon>Chromatiales</taxon>
        <taxon>Ectothiorhodospiraceae</taxon>
        <taxon>Thioalkalivibrio</taxon>
    </lineage>
</organism>
<comment type="subcellular location">
    <subcellularLocation>
        <location evidence="1">Cell membrane</location>
        <topology evidence="1">Multi-pass membrane protein</topology>
    </subcellularLocation>
</comment>
<dbReference type="PANTHER" id="PTHR40077">
    <property type="entry name" value="MEMBRANE PROTEIN-RELATED"/>
    <property type="match status" value="1"/>
</dbReference>
<evidence type="ECO:0000313" key="6">
    <source>
        <dbReference type="EMBL" id="AKJ94558.1"/>
    </source>
</evidence>
<sequence length="100" mass="11236">MKFFRLISIVEGISLVTLLFVAMPLRTYADMPLAVTYVGWVHGILFIVYGATSLIASHLSGWPVWKWLLVLFLGVVPFGFLYVDHLIRREIPNASAARTA</sequence>
<proteinExistence type="predicted"/>
<dbReference type="Proteomes" id="UP000064201">
    <property type="component" value="Chromosome"/>
</dbReference>
<keyword evidence="3" id="KW-0812">Transmembrane</keyword>
<dbReference type="STRING" id="106634.TVD_03865"/>
<keyword evidence="7" id="KW-1185">Reference proteome</keyword>
<name>A0A0G3G021_9GAMM</name>
<dbReference type="AlphaFoldDB" id="A0A0G3G021"/>
<dbReference type="PANTHER" id="PTHR40077:SF1">
    <property type="entry name" value="MEMBRANE PROTEIN"/>
    <property type="match status" value="1"/>
</dbReference>
<evidence type="ECO:0000313" key="7">
    <source>
        <dbReference type="Proteomes" id="UP000064201"/>
    </source>
</evidence>
<protein>
    <submittedName>
        <fullName evidence="6">Membrane protein</fullName>
    </submittedName>
</protein>
<keyword evidence="2" id="KW-1003">Cell membrane</keyword>